<dbReference type="PANTHER" id="PTHR37290:SF1">
    <property type="entry name" value="INNER MEMBRANE PROTEIN YIAA"/>
    <property type="match status" value="1"/>
</dbReference>
<reference evidence="3 4" key="1">
    <citation type="submission" date="2019-08" db="EMBL/GenBank/DDBJ databases">
        <authorList>
            <person name="Liang Q."/>
        </authorList>
    </citation>
    <scope>NUCLEOTIDE SEQUENCE [LARGE SCALE GENOMIC DNA]</scope>
    <source>
        <strain evidence="3 4">V1718</strain>
    </source>
</reference>
<dbReference type="InterPro" id="IPR038972">
    <property type="entry name" value="YiaA-like"/>
</dbReference>
<keyword evidence="1" id="KW-0472">Membrane</keyword>
<feature type="domain" description="YiaAB two helix" evidence="2">
    <location>
        <begin position="10"/>
        <end position="62"/>
    </location>
</feature>
<dbReference type="Proteomes" id="UP000321595">
    <property type="component" value="Chromosome"/>
</dbReference>
<dbReference type="GO" id="GO:0005886">
    <property type="term" value="C:plasma membrane"/>
    <property type="evidence" value="ECO:0007669"/>
    <property type="project" value="TreeGrafter"/>
</dbReference>
<proteinExistence type="predicted"/>
<keyword evidence="4" id="KW-1185">Reference proteome</keyword>
<feature type="transmembrane region" description="Helical" evidence="1">
    <location>
        <begin position="37"/>
        <end position="57"/>
    </location>
</feature>
<accession>A0A5B8XXL2</accession>
<dbReference type="Pfam" id="PF05360">
    <property type="entry name" value="YiaAB"/>
    <property type="match status" value="1"/>
</dbReference>
<name>A0A5B8XXL2_9DELT</name>
<protein>
    <recommendedName>
        <fullName evidence="2">YiaAB two helix domain-containing protein</fullName>
    </recommendedName>
</protein>
<dbReference type="InterPro" id="IPR008024">
    <property type="entry name" value="YiaAB"/>
</dbReference>
<sequence length="91" mass="10382">MIEQRDTTAWIFQVWISFILAFGATIGGIFYLPVDPWIKGFMAMGMLFTVGSTFTLAKTIRDNHEASRTVNRLKEAKAEKILRDFELHEAA</sequence>
<dbReference type="EMBL" id="CP042467">
    <property type="protein sequence ID" value="QED30375.1"/>
    <property type="molecule type" value="Genomic_DNA"/>
</dbReference>
<dbReference type="GO" id="GO:0006974">
    <property type="term" value="P:DNA damage response"/>
    <property type="evidence" value="ECO:0007669"/>
    <property type="project" value="TreeGrafter"/>
</dbReference>
<keyword evidence="1" id="KW-0812">Transmembrane</keyword>
<dbReference type="AlphaFoldDB" id="A0A5B8XXL2"/>
<dbReference type="OrthoDB" id="163792at2"/>
<evidence type="ECO:0000313" key="3">
    <source>
        <dbReference type="EMBL" id="QED30375.1"/>
    </source>
</evidence>
<feature type="transmembrane region" description="Helical" evidence="1">
    <location>
        <begin position="12"/>
        <end position="31"/>
    </location>
</feature>
<gene>
    <name evidence="3" type="ORF">FRD01_20410</name>
</gene>
<dbReference type="KEGG" id="bbae:FRD01_20410"/>
<evidence type="ECO:0000313" key="4">
    <source>
        <dbReference type="Proteomes" id="UP000321595"/>
    </source>
</evidence>
<organism evidence="3 4">
    <name type="scientific">Microvenator marinus</name>
    <dbReference type="NCBI Taxonomy" id="2600177"/>
    <lineage>
        <taxon>Bacteria</taxon>
        <taxon>Deltaproteobacteria</taxon>
        <taxon>Bradymonadales</taxon>
        <taxon>Microvenatoraceae</taxon>
        <taxon>Microvenator</taxon>
    </lineage>
</organism>
<dbReference type="PANTHER" id="PTHR37290">
    <property type="entry name" value="INNER MEMBRANE PROTEIN YIAA-RELATED"/>
    <property type="match status" value="1"/>
</dbReference>
<evidence type="ECO:0000256" key="1">
    <source>
        <dbReference type="SAM" id="Phobius"/>
    </source>
</evidence>
<keyword evidence="1" id="KW-1133">Transmembrane helix</keyword>
<evidence type="ECO:0000259" key="2">
    <source>
        <dbReference type="Pfam" id="PF05360"/>
    </source>
</evidence>